<comment type="caution">
    <text evidence="1">The sequence shown here is derived from an EMBL/GenBank/DDBJ whole genome shotgun (WGS) entry which is preliminary data.</text>
</comment>
<dbReference type="Proteomes" id="UP000288429">
    <property type="component" value="Unassembled WGS sequence"/>
</dbReference>
<organism evidence="1 2">
    <name type="scientific">Fusarium ambrosium</name>
    <dbReference type="NCBI Taxonomy" id="131363"/>
    <lineage>
        <taxon>Eukaryota</taxon>
        <taxon>Fungi</taxon>
        <taxon>Dikarya</taxon>
        <taxon>Ascomycota</taxon>
        <taxon>Pezizomycotina</taxon>
        <taxon>Sordariomycetes</taxon>
        <taxon>Hypocreomycetidae</taxon>
        <taxon>Hypocreales</taxon>
        <taxon>Nectriaceae</taxon>
        <taxon>Fusarium</taxon>
        <taxon>Fusarium solani species complex</taxon>
    </lineage>
</organism>
<evidence type="ECO:0000313" key="2">
    <source>
        <dbReference type="Proteomes" id="UP000288429"/>
    </source>
</evidence>
<gene>
    <name evidence="1" type="ORF">CDV31_017142</name>
</gene>
<evidence type="ECO:0000313" key="1">
    <source>
        <dbReference type="EMBL" id="RSL80197.1"/>
    </source>
</evidence>
<dbReference type="AlphaFoldDB" id="A0A428RRJ4"/>
<reference evidence="1 2" key="1">
    <citation type="submission" date="2017-06" db="EMBL/GenBank/DDBJ databases">
        <title>Cmopartive genomic analysis of Ambrosia Fusariam Clade fungi.</title>
        <authorList>
            <person name="Stajich J.E."/>
            <person name="Carrillo J."/>
            <person name="Kijimoto T."/>
            <person name="Eskalen A."/>
            <person name="O'Donnell K."/>
            <person name="Kasson M."/>
        </authorList>
    </citation>
    <scope>NUCLEOTIDE SEQUENCE [LARGE SCALE GENOMIC DNA]</scope>
    <source>
        <strain evidence="1 2">NRRL 20438</strain>
    </source>
</reference>
<sequence length="153" mass="17196">MDALNSRYILAYSGGLSPDPGRTLSFQKGGQELIMLVVQVWPKSPSSKYYRASHKKEITKVRGATRFFEVAPAELKEKGCDAEDLDMDQGGLVIWDARLSTMSRDTWSYFYLFVEEQYLMKRKASSSFWKGCIPPSSQDLDEVAGLGVDVHKG</sequence>
<dbReference type="EMBL" id="NIZV01000842">
    <property type="protein sequence ID" value="RSL80197.1"/>
    <property type="molecule type" value="Genomic_DNA"/>
</dbReference>
<protein>
    <submittedName>
        <fullName evidence="1">Uncharacterized protein</fullName>
    </submittedName>
</protein>
<keyword evidence="2" id="KW-1185">Reference proteome</keyword>
<name>A0A428RRJ4_9HYPO</name>
<accession>A0A428RRJ4</accession>
<proteinExistence type="predicted"/>